<gene>
    <name evidence="2" type="ORF">BofuT4_uP051320.1</name>
</gene>
<dbReference type="HOGENOM" id="CLU_2413007_0_0_1"/>
<evidence type="ECO:0008006" key="4">
    <source>
        <dbReference type="Google" id="ProtNLM"/>
    </source>
</evidence>
<evidence type="ECO:0000313" key="3">
    <source>
        <dbReference type="Proteomes" id="UP000008177"/>
    </source>
</evidence>
<name>G2XWV5_BOTF4</name>
<feature type="chain" id="PRO_5003440390" description="Secreted protein" evidence="1">
    <location>
        <begin position="23"/>
        <end position="92"/>
    </location>
</feature>
<evidence type="ECO:0000256" key="1">
    <source>
        <dbReference type="SAM" id="SignalP"/>
    </source>
</evidence>
<accession>G2XWV5</accession>
<dbReference type="EMBL" id="FQ790273">
    <property type="protein sequence ID" value="CCD33942.1"/>
    <property type="molecule type" value="Genomic_DNA"/>
</dbReference>
<sequence length="92" mass="10683">MFPKPFSRSLLLAFSVSQSVSGITLDTSNPSTLNQKCSRYRCTWPHEILYRQCHQYPRYYCGTASAVLLVGSWCYVGDHARLLSLHWRFHLQ</sequence>
<feature type="signal peptide" evidence="1">
    <location>
        <begin position="1"/>
        <end position="22"/>
    </location>
</feature>
<dbReference type="AlphaFoldDB" id="G2XWV5"/>
<protein>
    <recommendedName>
        <fullName evidence="4">Secreted protein</fullName>
    </recommendedName>
</protein>
<dbReference type="InParanoid" id="G2XWV5"/>
<evidence type="ECO:0000313" key="2">
    <source>
        <dbReference type="EMBL" id="CCD33942.1"/>
    </source>
</evidence>
<reference evidence="3" key="1">
    <citation type="journal article" date="2011" name="PLoS Genet.">
        <title>Genomic analysis of the necrotrophic fungal pathogens Sclerotinia sclerotiorum and Botrytis cinerea.</title>
        <authorList>
            <person name="Amselem J."/>
            <person name="Cuomo C.A."/>
            <person name="van Kan J.A."/>
            <person name="Viaud M."/>
            <person name="Benito E.P."/>
            <person name="Couloux A."/>
            <person name="Coutinho P.M."/>
            <person name="de Vries R.P."/>
            <person name="Dyer P.S."/>
            <person name="Fillinger S."/>
            <person name="Fournier E."/>
            <person name="Gout L."/>
            <person name="Hahn M."/>
            <person name="Kohn L."/>
            <person name="Lapalu N."/>
            <person name="Plummer K.M."/>
            <person name="Pradier J.M."/>
            <person name="Quevillon E."/>
            <person name="Sharon A."/>
            <person name="Simon A."/>
            <person name="ten Have A."/>
            <person name="Tudzynski B."/>
            <person name="Tudzynski P."/>
            <person name="Wincker P."/>
            <person name="Andrew M."/>
            <person name="Anthouard V."/>
            <person name="Beever R.E."/>
            <person name="Beffa R."/>
            <person name="Benoit I."/>
            <person name="Bouzid O."/>
            <person name="Brault B."/>
            <person name="Chen Z."/>
            <person name="Choquer M."/>
            <person name="Collemare J."/>
            <person name="Cotton P."/>
            <person name="Danchin E.G."/>
            <person name="Da Silva C."/>
            <person name="Gautier A."/>
            <person name="Giraud C."/>
            <person name="Giraud T."/>
            <person name="Gonzalez C."/>
            <person name="Grossetete S."/>
            <person name="Guldener U."/>
            <person name="Henrissat B."/>
            <person name="Howlett B.J."/>
            <person name="Kodira C."/>
            <person name="Kretschmer M."/>
            <person name="Lappartient A."/>
            <person name="Leroch M."/>
            <person name="Levis C."/>
            <person name="Mauceli E."/>
            <person name="Neuveglise C."/>
            <person name="Oeser B."/>
            <person name="Pearson M."/>
            <person name="Poulain J."/>
            <person name="Poussereau N."/>
            <person name="Quesneville H."/>
            <person name="Rascle C."/>
            <person name="Schumacher J."/>
            <person name="Segurens B."/>
            <person name="Sexton A."/>
            <person name="Silva E."/>
            <person name="Sirven C."/>
            <person name="Soanes D.M."/>
            <person name="Talbot N.J."/>
            <person name="Templeton M."/>
            <person name="Yandava C."/>
            <person name="Yarden O."/>
            <person name="Zeng Q."/>
            <person name="Rollins J.A."/>
            <person name="Lebrun M.H."/>
            <person name="Dickman M."/>
        </authorList>
    </citation>
    <scope>NUCLEOTIDE SEQUENCE [LARGE SCALE GENOMIC DNA]</scope>
    <source>
        <strain evidence="3">T4</strain>
    </source>
</reference>
<keyword evidence="1" id="KW-0732">Signal</keyword>
<dbReference type="Proteomes" id="UP000008177">
    <property type="component" value="Unplaced contigs"/>
</dbReference>
<proteinExistence type="predicted"/>
<organism evidence="2 3">
    <name type="scientific">Botryotinia fuckeliana (strain T4)</name>
    <name type="common">Noble rot fungus</name>
    <name type="synonym">Botrytis cinerea</name>
    <dbReference type="NCBI Taxonomy" id="999810"/>
    <lineage>
        <taxon>Eukaryota</taxon>
        <taxon>Fungi</taxon>
        <taxon>Dikarya</taxon>
        <taxon>Ascomycota</taxon>
        <taxon>Pezizomycotina</taxon>
        <taxon>Leotiomycetes</taxon>
        <taxon>Helotiales</taxon>
        <taxon>Sclerotiniaceae</taxon>
        <taxon>Botrytis</taxon>
    </lineage>
</organism>